<dbReference type="EMBL" id="GGEC01086610">
    <property type="protein sequence ID" value="MBX67094.1"/>
    <property type="molecule type" value="Transcribed_RNA"/>
</dbReference>
<sequence length="45" mass="5259">MVQRPKRKNIDANDNWLSIHKISSYFIPSFEFSGLLQSELQPPII</sequence>
<evidence type="ECO:0000313" key="1">
    <source>
        <dbReference type="EMBL" id="MBX67094.1"/>
    </source>
</evidence>
<dbReference type="AlphaFoldDB" id="A0A2P2QJJ8"/>
<name>A0A2P2QJJ8_RHIMU</name>
<accession>A0A2P2QJJ8</accession>
<protein>
    <submittedName>
        <fullName evidence="1">Uncharacterized protein</fullName>
    </submittedName>
</protein>
<proteinExistence type="predicted"/>
<organism evidence="1">
    <name type="scientific">Rhizophora mucronata</name>
    <name type="common">Asiatic mangrove</name>
    <dbReference type="NCBI Taxonomy" id="61149"/>
    <lineage>
        <taxon>Eukaryota</taxon>
        <taxon>Viridiplantae</taxon>
        <taxon>Streptophyta</taxon>
        <taxon>Embryophyta</taxon>
        <taxon>Tracheophyta</taxon>
        <taxon>Spermatophyta</taxon>
        <taxon>Magnoliopsida</taxon>
        <taxon>eudicotyledons</taxon>
        <taxon>Gunneridae</taxon>
        <taxon>Pentapetalae</taxon>
        <taxon>rosids</taxon>
        <taxon>fabids</taxon>
        <taxon>Malpighiales</taxon>
        <taxon>Rhizophoraceae</taxon>
        <taxon>Rhizophora</taxon>
    </lineage>
</organism>
<reference evidence="1" key="1">
    <citation type="submission" date="2018-02" db="EMBL/GenBank/DDBJ databases">
        <title>Rhizophora mucronata_Transcriptome.</title>
        <authorList>
            <person name="Meera S.P."/>
            <person name="Sreeshan A."/>
            <person name="Augustine A."/>
        </authorList>
    </citation>
    <scope>NUCLEOTIDE SEQUENCE</scope>
    <source>
        <tissue evidence="1">Leaf</tissue>
    </source>
</reference>